<name>A0A430BFV4_SPHYA</name>
<dbReference type="AlphaFoldDB" id="A0A430BFV4"/>
<proteinExistence type="predicted"/>
<organism evidence="2 3">
    <name type="scientific">Sphingobium yanoikuyae</name>
    <name type="common">Sphingomonas yanoikuyae</name>
    <dbReference type="NCBI Taxonomy" id="13690"/>
    <lineage>
        <taxon>Bacteria</taxon>
        <taxon>Pseudomonadati</taxon>
        <taxon>Pseudomonadota</taxon>
        <taxon>Alphaproteobacteria</taxon>
        <taxon>Sphingomonadales</taxon>
        <taxon>Sphingomonadaceae</taxon>
        <taxon>Sphingobium</taxon>
    </lineage>
</organism>
<dbReference type="Proteomes" id="UP000287401">
    <property type="component" value="Unassembled WGS sequence"/>
</dbReference>
<dbReference type="RefSeq" id="WP_125999931.1">
    <property type="nucleotide sequence ID" value="NZ_QRAL01000046.1"/>
</dbReference>
<accession>A0A430BFV4</accession>
<sequence length="189" mass="20872">MAKRPLKVFRTSAGFQDAYVAATSRKAALEAWGARTDLFASGIAEQVTDPKLTKAALAEPGKVIRLSKGTAAQHLAAAGKGRKAGSSRSAEADDEDDVEIAPAKSEPPKKRRPKPSRRKLDRAEAELDRRTDEFVNAIKALDEKIDALRKKRDGLRRERDETLRGLEEQRDAEENDYRSALDDWEDASG</sequence>
<evidence type="ECO:0000313" key="2">
    <source>
        <dbReference type="EMBL" id="RSU48377.1"/>
    </source>
</evidence>
<feature type="compositionally biased region" description="Basic residues" evidence="1">
    <location>
        <begin position="109"/>
        <end position="120"/>
    </location>
</feature>
<evidence type="ECO:0000256" key="1">
    <source>
        <dbReference type="SAM" id="MobiDB-lite"/>
    </source>
</evidence>
<reference evidence="2 3" key="1">
    <citation type="submission" date="2018-07" db="EMBL/GenBank/DDBJ databases">
        <title>Genomic and Epidemiologic Investigation of an Indolent Hospital Outbreak.</title>
        <authorList>
            <person name="Johnson R.C."/>
            <person name="Deming C."/>
            <person name="Conlan S."/>
            <person name="Zellmer C.J."/>
            <person name="Michelin A.V."/>
            <person name="Lee-Lin S."/>
            <person name="Thomas P.J."/>
            <person name="Park M."/>
            <person name="Weingarten R.A."/>
            <person name="Less J."/>
            <person name="Dekker J.P."/>
            <person name="Frank K.M."/>
            <person name="Musser K.A."/>
            <person name="Mcquiston J.R."/>
            <person name="Henderson D.K."/>
            <person name="Lau A.F."/>
            <person name="Palmore T.N."/>
            <person name="Segre J.A."/>
        </authorList>
    </citation>
    <scope>NUCLEOTIDE SEQUENCE [LARGE SCALE GENOMIC DNA]</scope>
    <source>
        <strain evidence="2 3">SK-NIH.Env6_1116</strain>
    </source>
</reference>
<feature type="region of interest" description="Disordered" evidence="1">
    <location>
        <begin position="150"/>
        <end position="189"/>
    </location>
</feature>
<protein>
    <recommendedName>
        <fullName evidence="4">Cell envelope biogenesis protein TolA</fullName>
    </recommendedName>
</protein>
<evidence type="ECO:0000313" key="3">
    <source>
        <dbReference type="Proteomes" id="UP000287401"/>
    </source>
</evidence>
<feature type="compositionally biased region" description="Basic and acidic residues" evidence="1">
    <location>
        <begin position="155"/>
        <end position="169"/>
    </location>
</feature>
<comment type="caution">
    <text evidence="2">The sequence shown here is derived from an EMBL/GenBank/DDBJ whole genome shotgun (WGS) entry which is preliminary data.</text>
</comment>
<gene>
    <name evidence="2" type="ORF">DAH51_24040</name>
</gene>
<dbReference type="EMBL" id="QRAL01000046">
    <property type="protein sequence ID" value="RSU48377.1"/>
    <property type="molecule type" value="Genomic_DNA"/>
</dbReference>
<evidence type="ECO:0008006" key="4">
    <source>
        <dbReference type="Google" id="ProtNLM"/>
    </source>
</evidence>
<feature type="region of interest" description="Disordered" evidence="1">
    <location>
        <begin position="75"/>
        <end position="127"/>
    </location>
</feature>